<dbReference type="AlphaFoldDB" id="A0AA43Q7Q6"/>
<protein>
    <submittedName>
        <fullName evidence="1">Glycosyltransferase family 4 protein</fullName>
    </submittedName>
</protein>
<keyword evidence="2" id="KW-1185">Reference proteome</keyword>
<sequence>MRVLALSRYGRLGASSRMRIYQYVPILQAMGIDVEVSPLLSDDYIRRLYAKQATNWLDVFRDYWMQAVKLLQAKNFDLLWIEKELFPNLPAWFEQALCSLGIPYVVDYDDAIFHNYDQNPGLAKRFLTDKIDKVMRNAALVVGGNAYLAERARSAGAHHVELLPTVIDLDRYQVVSPIVRDRLVIGWIGSPSTAKYLDLVVPALKVLATEFPLQLRVIGAQFAGSGLDVDCRLWSEESEVSEIQGFDIGIMPLIDSPWERGKCGYKLIQYMACGKPVIASPVGVNQEIVEDDVNGYLASTVDDWVYAFRALFVNAKKRADMGVQGRRFVEERYCLQVTAPRLAQLFTNTQHKAPSFRAGI</sequence>
<evidence type="ECO:0000313" key="2">
    <source>
        <dbReference type="Proteomes" id="UP001160519"/>
    </source>
</evidence>
<dbReference type="EMBL" id="JAQSDF010000025">
    <property type="protein sequence ID" value="MDI1231259.1"/>
    <property type="molecule type" value="Genomic_DNA"/>
</dbReference>
<dbReference type="CDD" id="cd03801">
    <property type="entry name" value="GT4_PimA-like"/>
    <property type="match status" value="1"/>
</dbReference>
<gene>
    <name evidence="1" type="ORF">PSU93_08940</name>
</gene>
<dbReference type="Proteomes" id="UP001160519">
    <property type="component" value="Unassembled WGS sequence"/>
</dbReference>
<dbReference type="Gene3D" id="3.40.50.2000">
    <property type="entry name" value="Glycogen Phosphorylase B"/>
    <property type="match status" value="2"/>
</dbReference>
<dbReference type="SUPFAM" id="SSF53756">
    <property type="entry name" value="UDP-Glycosyltransferase/glycogen phosphorylase"/>
    <property type="match status" value="1"/>
</dbReference>
<organism evidence="1 2">
    <name type="scientific">Candidatus Methylobacter titanis</name>
    <dbReference type="NCBI Taxonomy" id="3053457"/>
    <lineage>
        <taxon>Bacteria</taxon>
        <taxon>Pseudomonadati</taxon>
        <taxon>Pseudomonadota</taxon>
        <taxon>Gammaproteobacteria</taxon>
        <taxon>Methylococcales</taxon>
        <taxon>Methylococcaceae</taxon>
        <taxon>Methylobacter</taxon>
    </lineage>
</organism>
<proteinExistence type="predicted"/>
<dbReference type="Pfam" id="PF13692">
    <property type="entry name" value="Glyco_trans_1_4"/>
    <property type="match status" value="1"/>
</dbReference>
<dbReference type="PANTHER" id="PTHR12526">
    <property type="entry name" value="GLYCOSYLTRANSFERASE"/>
    <property type="match status" value="1"/>
</dbReference>
<evidence type="ECO:0000313" key="1">
    <source>
        <dbReference type="EMBL" id="MDI1231259.1"/>
    </source>
</evidence>
<accession>A0AA43Q7Q6</accession>
<comment type="caution">
    <text evidence="1">The sequence shown here is derived from an EMBL/GenBank/DDBJ whole genome shotgun (WGS) entry which is preliminary data.</text>
</comment>
<name>A0AA43Q7Q6_9GAMM</name>
<reference evidence="1" key="1">
    <citation type="submission" date="2023-01" db="EMBL/GenBank/DDBJ databases">
        <title>Biogeochemical cycle of methane in antarctic sediments.</title>
        <authorList>
            <person name="Roldan D.M."/>
            <person name="Menes R.J."/>
        </authorList>
    </citation>
    <scope>NUCLEOTIDE SEQUENCE [LARGE SCALE GENOMIC DNA]</scope>
    <source>
        <strain evidence="1">K-2018 MAG008</strain>
    </source>
</reference>